<dbReference type="Pfam" id="PF00903">
    <property type="entry name" value="Glyoxalase"/>
    <property type="match status" value="1"/>
</dbReference>
<name>A0A0J1GVQ7_9GAMM</name>
<accession>A0A0J1GVQ7</accession>
<organism evidence="2 3">
    <name type="scientific">Photobacterium aquae</name>
    <dbReference type="NCBI Taxonomy" id="1195763"/>
    <lineage>
        <taxon>Bacteria</taxon>
        <taxon>Pseudomonadati</taxon>
        <taxon>Pseudomonadota</taxon>
        <taxon>Gammaproteobacteria</taxon>
        <taxon>Vibrionales</taxon>
        <taxon>Vibrionaceae</taxon>
        <taxon>Photobacterium</taxon>
    </lineage>
</organism>
<dbReference type="STRING" id="1195763.ABT56_17435"/>
<protein>
    <submittedName>
        <fullName evidence="2">Glyoxalase</fullName>
    </submittedName>
</protein>
<dbReference type="Proteomes" id="UP000036097">
    <property type="component" value="Unassembled WGS sequence"/>
</dbReference>
<dbReference type="InterPro" id="IPR029068">
    <property type="entry name" value="Glyas_Bleomycin-R_OHBP_Dase"/>
</dbReference>
<dbReference type="SUPFAM" id="SSF54593">
    <property type="entry name" value="Glyoxalase/Bleomycin resistance protein/Dihydroxybiphenyl dioxygenase"/>
    <property type="match status" value="1"/>
</dbReference>
<dbReference type="PROSITE" id="PS51819">
    <property type="entry name" value="VOC"/>
    <property type="match status" value="1"/>
</dbReference>
<evidence type="ECO:0000313" key="2">
    <source>
        <dbReference type="EMBL" id="KLV03760.1"/>
    </source>
</evidence>
<reference evidence="2 3" key="1">
    <citation type="submission" date="2015-05" db="EMBL/GenBank/DDBJ databases">
        <title>Photobacterium galathea sp. nov.</title>
        <authorList>
            <person name="Machado H."/>
            <person name="Gram L."/>
        </authorList>
    </citation>
    <scope>NUCLEOTIDE SEQUENCE [LARGE SCALE GENOMIC DNA]</scope>
    <source>
        <strain evidence="2 3">CGMCC 1.12159</strain>
    </source>
</reference>
<dbReference type="Gene3D" id="3.30.720.120">
    <property type="match status" value="1"/>
</dbReference>
<dbReference type="RefSeq" id="WP_047880187.1">
    <property type="nucleotide sequence ID" value="NZ_LDOT01000026.1"/>
</dbReference>
<keyword evidence="3" id="KW-1185">Reference proteome</keyword>
<dbReference type="EMBL" id="LDOT01000026">
    <property type="protein sequence ID" value="KLV03760.1"/>
    <property type="molecule type" value="Genomic_DNA"/>
</dbReference>
<evidence type="ECO:0000259" key="1">
    <source>
        <dbReference type="PROSITE" id="PS51819"/>
    </source>
</evidence>
<evidence type="ECO:0000313" key="3">
    <source>
        <dbReference type="Proteomes" id="UP000036097"/>
    </source>
</evidence>
<sequence>MKIKKLSTCFCTSEVAACREFYRTYLSAKTVFDCGWYIILKIDGIGTELCFIQPQENMPVFGGNGVMLNFLVDDVDSEHSRLINAGLQVIMPLNDHPWGDRGFSVLDPIGNSVYIYSSREPSDEFKPYFDNLNES</sequence>
<comment type="caution">
    <text evidence="2">The sequence shown here is derived from an EMBL/GenBank/DDBJ whole genome shotgun (WGS) entry which is preliminary data.</text>
</comment>
<proteinExistence type="predicted"/>
<dbReference type="OrthoDB" id="9797663at2"/>
<dbReference type="InterPro" id="IPR037523">
    <property type="entry name" value="VOC_core"/>
</dbReference>
<dbReference type="Gene3D" id="3.30.720.110">
    <property type="match status" value="1"/>
</dbReference>
<dbReference type="AlphaFoldDB" id="A0A0J1GVQ7"/>
<dbReference type="InterPro" id="IPR004360">
    <property type="entry name" value="Glyas_Fos-R_dOase_dom"/>
</dbReference>
<gene>
    <name evidence="2" type="ORF">ABT56_17435</name>
</gene>
<feature type="domain" description="VOC" evidence="1">
    <location>
        <begin position="2"/>
        <end position="118"/>
    </location>
</feature>
<dbReference type="PATRIC" id="fig|1195763.3.peg.3718"/>